<dbReference type="Proteomes" id="UP000070475">
    <property type="component" value="Unassembled WGS sequence"/>
</dbReference>
<dbReference type="EMBL" id="LIRB01000146">
    <property type="protein sequence ID" value="KWX71645.1"/>
    <property type="molecule type" value="Genomic_DNA"/>
</dbReference>
<reference evidence="2 3" key="1">
    <citation type="submission" date="2015-08" db="EMBL/GenBank/DDBJ databases">
        <title>Genomes of Paenibacillus riograndensis.</title>
        <authorList>
            <person name="Sant'Anna F.H."/>
            <person name="Souza R."/>
            <person name="Ambrosini A."/>
            <person name="Bach E."/>
            <person name="Fernandes G."/>
            <person name="Balsanelli E."/>
            <person name="Baura V.A."/>
            <person name="Pedrosa F.O."/>
            <person name="Souza E.M."/>
            <person name="Passaglia L."/>
        </authorList>
    </citation>
    <scope>NUCLEOTIDE SEQUENCE [LARGE SCALE GENOMIC DNA]</scope>
    <source>
        <strain evidence="2 3">CAS34</strain>
    </source>
</reference>
<evidence type="ECO:0000313" key="2">
    <source>
        <dbReference type="EMBL" id="KWX71645.1"/>
    </source>
</evidence>
<evidence type="ECO:0000256" key="1">
    <source>
        <dbReference type="SAM" id="MobiDB-lite"/>
    </source>
</evidence>
<gene>
    <name evidence="2" type="ORF">AMQ84_27410</name>
</gene>
<comment type="caution">
    <text evidence="2">The sequence shown here is derived from an EMBL/GenBank/DDBJ whole genome shotgun (WGS) entry which is preliminary data.</text>
</comment>
<sequence length="62" mass="7003">MLVVKKETPGNGSHPGNWPVLAGGRLRGSRLVLLGRPDPVAAELRQSRLERPAWPERRPRWK</sequence>
<organism evidence="2 3">
    <name type="scientific">Paenibacillus riograndensis</name>
    <dbReference type="NCBI Taxonomy" id="483937"/>
    <lineage>
        <taxon>Bacteria</taxon>
        <taxon>Bacillati</taxon>
        <taxon>Bacillota</taxon>
        <taxon>Bacilli</taxon>
        <taxon>Bacillales</taxon>
        <taxon>Paenibacillaceae</taxon>
        <taxon>Paenibacillus</taxon>
        <taxon>Paenibacillus sonchi group</taxon>
    </lineage>
</organism>
<proteinExistence type="predicted"/>
<feature type="region of interest" description="Disordered" evidence="1">
    <location>
        <begin position="1"/>
        <end position="20"/>
    </location>
</feature>
<accession>A0A132TJX7</accession>
<dbReference type="AlphaFoldDB" id="A0A132TJX7"/>
<keyword evidence="3" id="KW-1185">Reference proteome</keyword>
<evidence type="ECO:0000313" key="3">
    <source>
        <dbReference type="Proteomes" id="UP000070475"/>
    </source>
</evidence>
<protein>
    <submittedName>
        <fullName evidence="2">Uncharacterized protein</fullName>
    </submittedName>
</protein>
<name>A0A132TJX7_9BACL</name>